<comment type="similarity">
    <text evidence="1 4">Belongs to the glycerate kinase type-1 family.</text>
</comment>
<name>A0ABY8QS59_9MICO</name>
<dbReference type="SUPFAM" id="SSF110738">
    <property type="entry name" value="Glycerate kinase I"/>
    <property type="match status" value="1"/>
</dbReference>
<protein>
    <submittedName>
        <fullName evidence="5">Glycerate kinase</fullName>
        <ecNumber evidence="5">2.7.1.31</ecNumber>
    </submittedName>
</protein>
<accession>A0ABY8QS59</accession>
<dbReference type="PIRSF" id="PIRSF006078">
    <property type="entry name" value="GlxK"/>
    <property type="match status" value="1"/>
</dbReference>
<evidence type="ECO:0000256" key="2">
    <source>
        <dbReference type="ARBA" id="ARBA00022679"/>
    </source>
</evidence>
<dbReference type="GO" id="GO:0008887">
    <property type="term" value="F:glycerate kinase activity"/>
    <property type="evidence" value="ECO:0007669"/>
    <property type="project" value="UniProtKB-EC"/>
</dbReference>
<keyword evidence="6" id="KW-1185">Reference proteome</keyword>
<keyword evidence="3 4" id="KW-0418">Kinase</keyword>
<dbReference type="EC" id="2.7.1.31" evidence="5"/>
<sequence length="380" mass="38051">MTAPATILIAPDKFKGSLDAAEVAAAIAAGIHAVAPEARTVEIPIADGGDGTVAAALSAGFSPVDVEVRGPVGDPHNTRIAIRDEIAVVELALASGLALLPTNRLSPMTASSYGTGEAIRHALDAGARTIILGIGGSASTDGGAGMLQALGVRISNRIGEELEPGGAALASTHAVDTSGLDPRIGDATFILASDVDNPLLGPAGAAAVYGPQKGANPKQVEKLDAALARFAERTAESIGGDLDFVTLPGAGAAGGVGYAAMAVLGATMRPGVDVILELTDFETTLPQAGLVITGEGRLDAQTLHGKGPAGVAQRALRQGIPVAAVCGSLDLKQDALRDAGFIAAYPLTAVEPDIAICIAEPARLLKICGELLARELLLGD</sequence>
<dbReference type="Proteomes" id="UP001209083">
    <property type="component" value="Chromosome"/>
</dbReference>
<dbReference type="InterPro" id="IPR036129">
    <property type="entry name" value="Glycerate_kinase_sf"/>
</dbReference>
<dbReference type="Gene3D" id="3.40.50.10350">
    <property type="entry name" value="Glycerate kinase, domain 1"/>
    <property type="match status" value="1"/>
</dbReference>
<dbReference type="InterPro" id="IPR018197">
    <property type="entry name" value="Glycerate_kinase_RE-like"/>
</dbReference>
<dbReference type="PANTHER" id="PTHR21599:SF0">
    <property type="entry name" value="GLYCERATE KINASE"/>
    <property type="match status" value="1"/>
</dbReference>
<reference evidence="5 6" key="1">
    <citation type="submission" date="2023-05" db="EMBL/GenBank/DDBJ databases">
        <title>Lithophilousrod everest ZFBP1038 complete genpme.</title>
        <authorList>
            <person name="Tian M."/>
        </authorList>
    </citation>
    <scope>NUCLEOTIDE SEQUENCE [LARGE SCALE GENOMIC DNA]</scope>
    <source>
        <strain evidence="5 6">ZFBP1038</strain>
    </source>
</reference>
<evidence type="ECO:0000256" key="3">
    <source>
        <dbReference type="ARBA" id="ARBA00022777"/>
    </source>
</evidence>
<keyword evidence="2 4" id="KW-0808">Transferase</keyword>
<dbReference type="InterPro" id="IPR004381">
    <property type="entry name" value="Glycerate_kinase"/>
</dbReference>
<evidence type="ECO:0000313" key="6">
    <source>
        <dbReference type="Proteomes" id="UP001209083"/>
    </source>
</evidence>
<evidence type="ECO:0000313" key="5">
    <source>
        <dbReference type="EMBL" id="WGW11236.1"/>
    </source>
</evidence>
<dbReference type="RefSeq" id="WP_349638021.1">
    <property type="nucleotide sequence ID" value="NZ_CP090958.1"/>
</dbReference>
<proteinExistence type="inferred from homology"/>
<dbReference type="PANTHER" id="PTHR21599">
    <property type="entry name" value="GLYCERATE KINASE"/>
    <property type="match status" value="1"/>
</dbReference>
<evidence type="ECO:0000256" key="1">
    <source>
        <dbReference type="ARBA" id="ARBA00006284"/>
    </source>
</evidence>
<dbReference type="InterPro" id="IPR018193">
    <property type="entry name" value="Glyc_kinase_flavodox-like_fold"/>
</dbReference>
<evidence type="ECO:0000256" key="4">
    <source>
        <dbReference type="PIRNR" id="PIRNR006078"/>
    </source>
</evidence>
<dbReference type="NCBIfam" id="TIGR00045">
    <property type="entry name" value="glycerate kinase"/>
    <property type="match status" value="1"/>
</dbReference>
<gene>
    <name evidence="5" type="ORF">LWF01_14225</name>
</gene>
<organism evidence="5 6">
    <name type="scientific">Saxibacter everestensis</name>
    <dbReference type="NCBI Taxonomy" id="2909229"/>
    <lineage>
        <taxon>Bacteria</taxon>
        <taxon>Bacillati</taxon>
        <taxon>Actinomycetota</taxon>
        <taxon>Actinomycetes</taxon>
        <taxon>Micrococcales</taxon>
        <taxon>Brevibacteriaceae</taxon>
        <taxon>Saxibacter</taxon>
    </lineage>
</organism>
<dbReference type="EMBL" id="CP090958">
    <property type="protein sequence ID" value="WGW11236.1"/>
    <property type="molecule type" value="Genomic_DNA"/>
</dbReference>
<dbReference type="Pfam" id="PF02595">
    <property type="entry name" value="Gly_kinase"/>
    <property type="match status" value="1"/>
</dbReference>
<dbReference type="Gene3D" id="3.90.1510.10">
    <property type="entry name" value="Glycerate kinase, domain 2"/>
    <property type="match status" value="1"/>
</dbReference>